<dbReference type="OrthoDB" id="9982823at2759"/>
<reference evidence="1" key="1">
    <citation type="submission" date="2021-02" db="EMBL/GenBank/DDBJ databases">
        <authorList>
            <person name="Nowell W R."/>
        </authorList>
    </citation>
    <scope>NUCLEOTIDE SEQUENCE</scope>
</reference>
<dbReference type="Proteomes" id="UP000663829">
    <property type="component" value="Unassembled WGS sequence"/>
</dbReference>
<proteinExistence type="predicted"/>
<feature type="non-terminal residue" evidence="1">
    <location>
        <position position="1"/>
    </location>
</feature>
<dbReference type="AlphaFoldDB" id="A0A815XK25"/>
<gene>
    <name evidence="1" type="ORF">GPM918_LOCUS39617</name>
    <name evidence="2" type="ORF">SRO942_LOCUS40503</name>
</gene>
<keyword evidence="3" id="KW-1185">Reference proteome</keyword>
<organism evidence="1 3">
    <name type="scientific">Didymodactylos carnosus</name>
    <dbReference type="NCBI Taxonomy" id="1234261"/>
    <lineage>
        <taxon>Eukaryota</taxon>
        <taxon>Metazoa</taxon>
        <taxon>Spiralia</taxon>
        <taxon>Gnathifera</taxon>
        <taxon>Rotifera</taxon>
        <taxon>Eurotatoria</taxon>
        <taxon>Bdelloidea</taxon>
        <taxon>Philodinida</taxon>
        <taxon>Philodinidae</taxon>
        <taxon>Didymodactylos</taxon>
    </lineage>
</organism>
<comment type="caution">
    <text evidence="1">The sequence shown here is derived from an EMBL/GenBank/DDBJ whole genome shotgun (WGS) entry which is preliminary data.</text>
</comment>
<accession>A0A815XK25</accession>
<dbReference type="EMBL" id="CAJNOQ010028045">
    <property type="protein sequence ID" value="CAF1558434.1"/>
    <property type="molecule type" value="Genomic_DNA"/>
</dbReference>
<dbReference type="Proteomes" id="UP000681722">
    <property type="component" value="Unassembled WGS sequence"/>
</dbReference>
<evidence type="ECO:0000313" key="2">
    <source>
        <dbReference type="EMBL" id="CAF4419726.1"/>
    </source>
</evidence>
<protein>
    <submittedName>
        <fullName evidence="1">Uncharacterized protein</fullName>
    </submittedName>
</protein>
<evidence type="ECO:0000313" key="3">
    <source>
        <dbReference type="Proteomes" id="UP000663829"/>
    </source>
</evidence>
<name>A0A815XK25_9BILA</name>
<sequence length="85" mass="9697">ITDEIKQFLANLKLADLPPSVARSFARGRNDNSHWCCTNEQPITTTTHTKMDKATHVVATKTLINYVNCGFMGTMRCSQYITRYR</sequence>
<evidence type="ECO:0000313" key="1">
    <source>
        <dbReference type="EMBL" id="CAF1558434.1"/>
    </source>
</evidence>
<dbReference type="EMBL" id="CAJOBC010093779">
    <property type="protein sequence ID" value="CAF4419726.1"/>
    <property type="molecule type" value="Genomic_DNA"/>
</dbReference>